<organism evidence="1 2">
    <name type="scientific">Ophiocordyceps camponoti-floridani</name>
    <dbReference type="NCBI Taxonomy" id="2030778"/>
    <lineage>
        <taxon>Eukaryota</taxon>
        <taxon>Fungi</taxon>
        <taxon>Dikarya</taxon>
        <taxon>Ascomycota</taxon>
        <taxon>Pezizomycotina</taxon>
        <taxon>Sordariomycetes</taxon>
        <taxon>Hypocreomycetidae</taxon>
        <taxon>Hypocreales</taxon>
        <taxon>Ophiocordycipitaceae</taxon>
        <taxon>Ophiocordyceps</taxon>
    </lineage>
</organism>
<dbReference type="AlphaFoldDB" id="A0A8H4Q712"/>
<dbReference type="Proteomes" id="UP000562929">
    <property type="component" value="Unassembled WGS sequence"/>
</dbReference>
<evidence type="ECO:0000313" key="2">
    <source>
        <dbReference type="Proteomes" id="UP000562929"/>
    </source>
</evidence>
<reference evidence="1 2" key="1">
    <citation type="journal article" date="2020" name="G3 (Bethesda)">
        <title>Genetic Underpinnings of Host Manipulation by Ophiocordyceps as Revealed by Comparative Transcriptomics.</title>
        <authorList>
            <person name="Will I."/>
            <person name="Das B."/>
            <person name="Trinh T."/>
            <person name="Brachmann A."/>
            <person name="Ohm R.A."/>
            <person name="de Bekker C."/>
        </authorList>
    </citation>
    <scope>NUCLEOTIDE SEQUENCE [LARGE SCALE GENOMIC DNA]</scope>
    <source>
        <strain evidence="1 2">EC05</strain>
    </source>
</reference>
<keyword evidence="2" id="KW-1185">Reference proteome</keyword>
<name>A0A8H4Q712_9HYPO</name>
<evidence type="ECO:0000313" key="1">
    <source>
        <dbReference type="EMBL" id="KAF4587847.1"/>
    </source>
</evidence>
<sequence length="110" mass="13370">MFKIALQNRRKNMRHIPDEDEMEIWYPGITDYFKDICKMAVPEWKTISAIYWSCFRMQLGRYWATQTKPSKMADLRRFQNEERWPARLQMLRAMDDPTSPTYVRLAAEEK</sequence>
<protein>
    <submittedName>
        <fullName evidence="1">Uncharacterized protein</fullName>
    </submittedName>
</protein>
<dbReference type="OrthoDB" id="10321921at2759"/>
<comment type="caution">
    <text evidence="1">The sequence shown here is derived from an EMBL/GenBank/DDBJ whole genome shotgun (WGS) entry which is preliminary data.</text>
</comment>
<proteinExistence type="predicted"/>
<gene>
    <name evidence="1" type="ORF">GQ602_004540</name>
</gene>
<accession>A0A8H4Q712</accession>
<dbReference type="EMBL" id="JAACLJ010000004">
    <property type="protein sequence ID" value="KAF4587847.1"/>
    <property type="molecule type" value="Genomic_DNA"/>
</dbReference>